<sequence length="109" mass="11714">MSLVAIIGRVLFIFLANASRIMIDLSITFAFEAVAMAASARPDVVYEIFRVVNRTLLCARDNLDVDERLLVPPEEQVGVSVGATRKHLLVPNSPPAIAPDVDEPAAAGN</sequence>
<name>A0A7S3MS18_9SPIT</name>
<dbReference type="AlphaFoldDB" id="A0A7S3MS18"/>
<organism evidence="1">
    <name type="scientific">Favella ehrenbergii</name>
    <dbReference type="NCBI Taxonomy" id="182087"/>
    <lineage>
        <taxon>Eukaryota</taxon>
        <taxon>Sar</taxon>
        <taxon>Alveolata</taxon>
        <taxon>Ciliophora</taxon>
        <taxon>Intramacronucleata</taxon>
        <taxon>Spirotrichea</taxon>
        <taxon>Choreotrichia</taxon>
        <taxon>Tintinnida</taxon>
        <taxon>Xystonellidae</taxon>
        <taxon>Favella</taxon>
    </lineage>
</organism>
<gene>
    <name evidence="1" type="ORF">FEHR0123_LOCUS9443</name>
</gene>
<accession>A0A7S3MS18</accession>
<protein>
    <submittedName>
        <fullName evidence="1">Uncharacterized protein</fullName>
    </submittedName>
</protein>
<reference evidence="1" key="1">
    <citation type="submission" date="2021-01" db="EMBL/GenBank/DDBJ databases">
        <authorList>
            <person name="Corre E."/>
            <person name="Pelletier E."/>
            <person name="Niang G."/>
            <person name="Scheremetjew M."/>
            <person name="Finn R."/>
            <person name="Kale V."/>
            <person name="Holt S."/>
            <person name="Cochrane G."/>
            <person name="Meng A."/>
            <person name="Brown T."/>
            <person name="Cohen L."/>
        </authorList>
    </citation>
    <scope>NUCLEOTIDE SEQUENCE</scope>
    <source>
        <strain evidence="1">Fehren 1</strain>
    </source>
</reference>
<evidence type="ECO:0000313" key="1">
    <source>
        <dbReference type="EMBL" id="CAE0314517.1"/>
    </source>
</evidence>
<proteinExistence type="predicted"/>
<dbReference type="EMBL" id="HBIE01031294">
    <property type="protein sequence ID" value="CAE0314517.1"/>
    <property type="molecule type" value="Transcribed_RNA"/>
</dbReference>